<gene>
    <name evidence="2" type="ORF">BCR37DRAFT_391975</name>
</gene>
<dbReference type="Pfam" id="PF12937">
    <property type="entry name" value="F-box-like"/>
    <property type="match status" value="1"/>
</dbReference>
<organism evidence="2 3">
    <name type="scientific">Protomyces lactucae-debilis</name>
    <dbReference type="NCBI Taxonomy" id="2754530"/>
    <lineage>
        <taxon>Eukaryota</taxon>
        <taxon>Fungi</taxon>
        <taxon>Dikarya</taxon>
        <taxon>Ascomycota</taxon>
        <taxon>Taphrinomycotina</taxon>
        <taxon>Taphrinomycetes</taxon>
        <taxon>Taphrinales</taxon>
        <taxon>Protomycetaceae</taxon>
        <taxon>Protomyces</taxon>
    </lineage>
</organism>
<dbReference type="RefSeq" id="XP_040726411.1">
    <property type="nucleotide sequence ID" value="XM_040871086.1"/>
</dbReference>
<feature type="domain" description="Hemimethylated DNA-binding" evidence="1">
    <location>
        <begin position="526"/>
        <end position="638"/>
    </location>
</feature>
<dbReference type="Proteomes" id="UP000193685">
    <property type="component" value="Unassembled WGS sequence"/>
</dbReference>
<protein>
    <recommendedName>
        <fullName evidence="1">Hemimethylated DNA-binding domain-containing protein</fullName>
    </recommendedName>
</protein>
<dbReference type="EMBL" id="MCFI01000006">
    <property type="protein sequence ID" value="ORY84393.1"/>
    <property type="molecule type" value="Genomic_DNA"/>
</dbReference>
<accession>A0A1Y2FK89</accession>
<dbReference type="InterPro" id="IPR011722">
    <property type="entry name" value="Hemimethylated_DNA-bd_dom"/>
</dbReference>
<evidence type="ECO:0000313" key="2">
    <source>
        <dbReference type="EMBL" id="ORY84393.1"/>
    </source>
</evidence>
<feature type="domain" description="Hemimethylated DNA-binding" evidence="1">
    <location>
        <begin position="1031"/>
        <end position="1120"/>
    </location>
</feature>
<dbReference type="GeneID" id="63787685"/>
<dbReference type="PANTHER" id="PTHR48439">
    <property type="entry name" value="HEMIMETHYLATED DNA-BINDING DOMAIN-CONTAINING PROTEIN"/>
    <property type="match status" value="1"/>
</dbReference>
<comment type="caution">
    <text evidence="2">The sequence shown here is derived from an EMBL/GenBank/DDBJ whole genome shotgun (WGS) entry which is preliminary data.</text>
</comment>
<dbReference type="InterPro" id="IPR053189">
    <property type="entry name" value="Clp_protease_adapter_ClpF"/>
</dbReference>
<dbReference type="SUPFAM" id="SSF81383">
    <property type="entry name" value="F-box domain"/>
    <property type="match status" value="2"/>
</dbReference>
<name>A0A1Y2FK89_PROLT</name>
<evidence type="ECO:0000259" key="1">
    <source>
        <dbReference type="SMART" id="SM00992"/>
    </source>
</evidence>
<dbReference type="Gene3D" id="2.30.30.390">
    <property type="entry name" value="Hemimethylated DNA-binding domain"/>
    <property type="match status" value="2"/>
</dbReference>
<dbReference type="SUPFAM" id="SSF141255">
    <property type="entry name" value="YccV-like"/>
    <property type="match status" value="2"/>
</dbReference>
<dbReference type="InterPro" id="IPR036047">
    <property type="entry name" value="F-box-like_dom_sf"/>
</dbReference>
<dbReference type="PANTHER" id="PTHR48439:SF1">
    <property type="entry name" value="HEMIMETHYLATED DNA-BINDING DOMAIN-CONTAINING PROTEIN"/>
    <property type="match status" value="1"/>
</dbReference>
<dbReference type="OrthoDB" id="28868at2759"/>
<sequence>MREFEHGTRKELQTSQRVKTTIVMAKYGDLPPEIIIRVASCLTFNSKDIRALLNLSQVCKSTYAAIQGAQELWRAAYLTYWDFESAGLRGRTSDLYNRKDPQVSHGCTPALEADLPRTAFYKRQRLDLQVVYHIEEMVRGTFGYAHEAEALVKIGMNAADMLGRVRTAAAGMGHYEVRLMCEEVLHGISSSLGDRLLKQICTRPKLAPWRDQVGVAAEAMDGLFAVGAYHYFGGVRPDLNIEDHIKFMADDVMKKWPHEKGCKYAKDVTKRCVCLTSVDGPGAFRAVEAALSDYSVTVVDPSSSGSMQPKSNYLGYSLEYEQPVTPLVVVCLFCAVARHLGLVTEPVDWAIHVVASITFKENGVEIEKYWSPYVHGEVHPTGEIYTREELIYAVRDTLGWSYIEANDSLNPLDGIGAARRTVDNISDCLEAAERRPELTICMSMMKTLHRCGEPLVTEPYDFANMLSVGDLPTFGAWIPELREMARRGGFDQSSADSALHHLEAVRNEMNKPIQVAPRQKPDQPIRYAIGSVVRHRKHKYAGFIYAHEEDCKESEAWQREMRIHKLEGGGANQPFYHVRMPDGQSMYMPEVNVELMTCPRCGDRNALPTQGPTPLTSELTALYKKFDDEVAIGRYVSRKKNSAGKSSSMALYNDLPPEIIVRIATYLIGTGEGAEVKSFLRLTMVCASTRSALRTSQKLWKDAYTHCWIFENAGVRGRTADLYNREDPQVFPGCTPALETDAPVAPYFNVEKKIEDIVELVFQRWRHEKDCDFTKTGKLNCRCFKNRDGPAAFRAIQEATYETDLCAMGPDIFEFSDLECHYLAEPLLSRQPASAIVLAVIFGAIAKRLGLLAAPIAAASLVVVKICYNQDGTERQRYMALCSDQIYTFEGLIDFLQARLDCSRETALEHSKVMRGPMLAAYCARSVLRCVQDDTGTKLASPVDYLGAMKCLYWSGRPMEQDQVLPHQFADLVGRFDIFSSATWRQEMPHLAKTGGFTYDHALHANEVLEDYRHLHNGFDRIVRRNNPDRAIRFALGSVICHRKHKFLGIVFGFDDECMETPEWQEQMRVNKLKGGGPNQPFYHVRTIRGSDMYIAEQNIKLLSCARCGDREAQTTQAPESVPSEILAFMNGLERLPEEYELGRLVMTRKNDGKCGYVPSSAIQHRYSAKVWPRVPNACSQQEGCPDLGPDEE</sequence>
<dbReference type="AlphaFoldDB" id="A0A1Y2FK89"/>
<dbReference type="SMART" id="SM00992">
    <property type="entry name" value="YccV-like"/>
    <property type="match status" value="2"/>
</dbReference>
<dbReference type="NCBIfam" id="TIGR02097">
    <property type="entry name" value="yccV"/>
    <property type="match status" value="1"/>
</dbReference>
<dbReference type="Pfam" id="PF08755">
    <property type="entry name" value="YccV-like"/>
    <property type="match status" value="2"/>
</dbReference>
<dbReference type="Gene3D" id="1.20.1280.50">
    <property type="match status" value="1"/>
</dbReference>
<dbReference type="InterPro" id="IPR001810">
    <property type="entry name" value="F-box_dom"/>
</dbReference>
<evidence type="ECO:0000313" key="3">
    <source>
        <dbReference type="Proteomes" id="UP000193685"/>
    </source>
</evidence>
<dbReference type="STRING" id="56484.A0A1Y2FK89"/>
<reference evidence="2 3" key="1">
    <citation type="submission" date="2016-07" db="EMBL/GenBank/DDBJ databases">
        <title>Pervasive Adenine N6-methylation of Active Genes in Fungi.</title>
        <authorList>
            <consortium name="DOE Joint Genome Institute"/>
            <person name="Mondo S.J."/>
            <person name="Dannebaum R.O."/>
            <person name="Kuo R.C."/>
            <person name="Labutti K."/>
            <person name="Haridas S."/>
            <person name="Kuo A."/>
            <person name="Salamov A."/>
            <person name="Ahrendt S.R."/>
            <person name="Lipzen A."/>
            <person name="Sullivan W."/>
            <person name="Andreopoulos W.B."/>
            <person name="Clum A."/>
            <person name="Lindquist E."/>
            <person name="Daum C."/>
            <person name="Ramamoorthy G.K."/>
            <person name="Gryganskyi A."/>
            <person name="Culley D."/>
            <person name="Magnuson J.K."/>
            <person name="James T.Y."/>
            <person name="O'Malley M.A."/>
            <person name="Stajich J.E."/>
            <person name="Spatafora J.W."/>
            <person name="Visel A."/>
            <person name="Grigoriev I.V."/>
        </authorList>
    </citation>
    <scope>NUCLEOTIDE SEQUENCE [LARGE SCALE GENOMIC DNA]</scope>
    <source>
        <strain evidence="2 3">12-1054</strain>
    </source>
</reference>
<dbReference type="InterPro" id="IPR036623">
    <property type="entry name" value="Hemimethylated_DNA-bd_sf"/>
</dbReference>
<dbReference type="GO" id="GO:0003677">
    <property type="term" value="F:DNA binding"/>
    <property type="evidence" value="ECO:0007669"/>
    <property type="project" value="InterPro"/>
</dbReference>
<proteinExistence type="predicted"/>
<keyword evidence="3" id="KW-1185">Reference proteome</keyword>